<protein>
    <submittedName>
        <fullName evidence="2">Uncharacterized protein</fullName>
    </submittedName>
</protein>
<name>A0ABW0LB31_9BURK</name>
<dbReference type="Proteomes" id="UP001596050">
    <property type="component" value="Unassembled WGS sequence"/>
</dbReference>
<keyword evidence="3" id="KW-1185">Reference proteome</keyword>
<accession>A0ABW0LB31</accession>
<evidence type="ECO:0000313" key="2">
    <source>
        <dbReference type="EMBL" id="MFC5462550.1"/>
    </source>
</evidence>
<sequence length="87" mass="10090">MTTLTYEAFLDEITTLLTEIYDLDDEAAIKLVVDAQADDYFVAHDDHEAMRTVDQAKKEAKALFESKQNKQQTQERQQLRARQSKKP</sequence>
<dbReference type="RefSeq" id="WP_379786031.1">
    <property type="nucleotide sequence ID" value="NZ_JBHSMU010000016.1"/>
</dbReference>
<organism evidence="2 3">
    <name type="scientific">Massilia niabensis</name>
    <dbReference type="NCBI Taxonomy" id="544910"/>
    <lineage>
        <taxon>Bacteria</taxon>
        <taxon>Pseudomonadati</taxon>
        <taxon>Pseudomonadota</taxon>
        <taxon>Betaproteobacteria</taxon>
        <taxon>Burkholderiales</taxon>
        <taxon>Oxalobacteraceae</taxon>
        <taxon>Telluria group</taxon>
        <taxon>Massilia</taxon>
    </lineage>
</organism>
<evidence type="ECO:0000256" key="1">
    <source>
        <dbReference type="SAM" id="MobiDB-lite"/>
    </source>
</evidence>
<evidence type="ECO:0000313" key="3">
    <source>
        <dbReference type="Proteomes" id="UP001596050"/>
    </source>
</evidence>
<feature type="region of interest" description="Disordered" evidence="1">
    <location>
        <begin position="65"/>
        <end position="87"/>
    </location>
</feature>
<dbReference type="EMBL" id="JBHSMU010000016">
    <property type="protein sequence ID" value="MFC5462550.1"/>
    <property type="molecule type" value="Genomic_DNA"/>
</dbReference>
<reference evidence="3" key="1">
    <citation type="journal article" date="2019" name="Int. J. Syst. Evol. Microbiol.">
        <title>The Global Catalogue of Microorganisms (GCM) 10K type strain sequencing project: providing services to taxonomists for standard genome sequencing and annotation.</title>
        <authorList>
            <consortium name="The Broad Institute Genomics Platform"/>
            <consortium name="The Broad Institute Genome Sequencing Center for Infectious Disease"/>
            <person name="Wu L."/>
            <person name="Ma J."/>
        </authorList>
    </citation>
    <scope>NUCLEOTIDE SEQUENCE [LARGE SCALE GENOMIC DNA]</scope>
    <source>
        <strain evidence="3">KACC 12649</strain>
    </source>
</reference>
<proteinExistence type="predicted"/>
<comment type="caution">
    <text evidence="2">The sequence shown here is derived from an EMBL/GenBank/DDBJ whole genome shotgun (WGS) entry which is preliminary data.</text>
</comment>
<gene>
    <name evidence="2" type="ORF">ACFPN5_22320</name>
</gene>